<name>A0ACD5UCN2_AVESA</name>
<evidence type="ECO:0000313" key="1">
    <source>
        <dbReference type="EnsemblPlants" id="AVESA.00010b.r2.2AG0229300.1.CDS.1"/>
    </source>
</evidence>
<reference evidence="1" key="1">
    <citation type="submission" date="2021-05" db="EMBL/GenBank/DDBJ databases">
        <authorList>
            <person name="Scholz U."/>
            <person name="Mascher M."/>
            <person name="Fiebig A."/>
        </authorList>
    </citation>
    <scope>NUCLEOTIDE SEQUENCE [LARGE SCALE GENOMIC DNA]</scope>
</reference>
<dbReference type="EnsemblPlants" id="AVESA.00010b.r2.2AG0229300.1">
    <property type="protein sequence ID" value="AVESA.00010b.r2.2AG0229300.1.CDS.1"/>
    <property type="gene ID" value="AVESA.00010b.r2.2AG0229300"/>
</dbReference>
<protein>
    <submittedName>
        <fullName evidence="1">Uncharacterized protein</fullName>
    </submittedName>
</protein>
<proteinExistence type="predicted"/>
<organism evidence="1 2">
    <name type="scientific">Avena sativa</name>
    <name type="common">Oat</name>
    <dbReference type="NCBI Taxonomy" id="4498"/>
    <lineage>
        <taxon>Eukaryota</taxon>
        <taxon>Viridiplantae</taxon>
        <taxon>Streptophyta</taxon>
        <taxon>Embryophyta</taxon>
        <taxon>Tracheophyta</taxon>
        <taxon>Spermatophyta</taxon>
        <taxon>Magnoliopsida</taxon>
        <taxon>Liliopsida</taxon>
        <taxon>Poales</taxon>
        <taxon>Poaceae</taxon>
        <taxon>BOP clade</taxon>
        <taxon>Pooideae</taxon>
        <taxon>Poodae</taxon>
        <taxon>Poeae</taxon>
        <taxon>Poeae Chloroplast Group 1 (Aveneae type)</taxon>
        <taxon>Aveninae</taxon>
        <taxon>Avena</taxon>
    </lineage>
</organism>
<evidence type="ECO:0000313" key="2">
    <source>
        <dbReference type="Proteomes" id="UP001732700"/>
    </source>
</evidence>
<accession>A0ACD5UCN2</accession>
<keyword evidence="2" id="KW-1185">Reference proteome</keyword>
<dbReference type="Proteomes" id="UP001732700">
    <property type="component" value="Chromosome 2A"/>
</dbReference>
<sequence>MDQHGRLIFLVLNNQHPAARCLPCHTYDLSITGAVRLGDHGTLHPAAGHPSLQLQAAPMVAVFNKDVLSWYLITLKIKETVDANLKKSPSPQWQSLPLKLRVANGITTTTPGGGGGGGEASTRQQAQARLSPISVQSPAHSPKPQDSEWVVTIRGKLAQARAEEAACPWARLSVYRVPKTLREGDERAYMPQVVSIGPLHAGKRRLREMERHKWRALHHVLKRTGHDVTAYLDAVRPMEDRVRGCYDGRVAWMPSNEFVQCLVLDGTFVLELFRGALDGANGFADELGYSRHDPVFAMRGAMHAIRNDMILLENQIPLFVLDLLLGTQLGRPGQTTGAVASLAVRFFDPLMPTDTPMHRKERSRLESSVSAGAAAAAAFDPLSDPMLHCLDVFRRSLLRAGLQPTPPPVARLWLKKWSGQRRVADKRRQQFVHCVSELREAGIRCRRRNTDRFWDIRFEKGVLHIPRILIHDSTKSLFLNLIAFEQCHMDIATPGGNNITSYAIFMDNLINSAEDVKYLHDRGIIEHWLGSDAEVAELFNRLCLEVVFDINDSYLSGLSDQVNRYYDYKWSTWVASLQHNYFTNPWAIVSVVAGVFLLMLTTMQTFYSAYSYYRPPT</sequence>
<reference evidence="1" key="2">
    <citation type="submission" date="2025-09" db="UniProtKB">
        <authorList>
            <consortium name="EnsemblPlants"/>
        </authorList>
    </citation>
    <scope>IDENTIFICATION</scope>
</reference>